<evidence type="ECO:0000313" key="3">
    <source>
        <dbReference type="EMBL" id="NDV73310.1"/>
    </source>
</evidence>
<dbReference type="Gene3D" id="3.40.50.300">
    <property type="entry name" value="P-loop containing nucleotide triphosphate hydrolases"/>
    <property type="match status" value="1"/>
</dbReference>
<protein>
    <submittedName>
        <fullName evidence="3">ATP-binding protein</fullName>
    </submittedName>
</protein>
<organism evidence="3">
    <name type="scientific">Burkholderia cenocepacia</name>
    <dbReference type="NCBI Taxonomy" id="95486"/>
    <lineage>
        <taxon>Bacteria</taxon>
        <taxon>Pseudomonadati</taxon>
        <taxon>Pseudomonadota</taxon>
        <taxon>Betaproteobacteria</taxon>
        <taxon>Burkholderiales</taxon>
        <taxon>Burkholderiaceae</taxon>
        <taxon>Burkholderia</taxon>
        <taxon>Burkholderia cepacia complex</taxon>
    </lineage>
</organism>
<dbReference type="InterPro" id="IPR025420">
    <property type="entry name" value="DUF4143"/>
</dbReference>
<dbReference type="RefSeq" id="WP_124637144.1">
    <property type="nucleotide sequence ID" value="NZ_JAAEAM010000014.1"/>
</dbReference>
<reference evidence="3" key="1">
    <citation type="submission" date="2019-11" db="EMBL/GenBank/DDBJ databases">
        <title>Burkholderia cenocepacia CF.</title>
        <authorList>
            <person name="Vianna E.F."/>
            <person name="Marques E.A."/>
            <person name="Albano R.M."/>
            <person name="Leao R.S."/>
        </authorList>
    </citation>
    <scope>NUCLEOTIDE SEQUENCE</scope>
    <source>
        <strain evidence="3">MS-2140</strain>
    </source>
</reference>
<evidence type="ECO:0000259" key="2">
    <source>
        <dbReference type="Pfam" id="PF13635"/>
    </source>
</evidence>
<dbReference type="GO" id="GO:0005524">
    <property type="term" value="F:ATP binding"/>
    <property type="evidence" value="ECO:0007669"/>
    <property type="project" value="UniProtKB-KW"/>
</dbReference>
<dbReference type="Pfam" id="PF13173">
    <property type="entry name" value="AAA_14"/>
    <property type="match status" value="1"/>
</dbReference>
<accession>A0A6B2MCS8</accession>
<dbReference type="InterPro" id="IPR027417">
    <property type="entry name" value="P-loop_NTPase"/>
</dbReference>
<dbReference type="InterPro" id="IPR036390">
    <property type="entry name" value="WH_DNA-bd_sf"/>
</dbReference>
<dbReference type="SUPFAM" id="SSF46785">
    <property type="entry name" value="Winged helix' DNA-binding domain"/>
    <property type="match status" value="1"/>
</dbReference>
<dbReference type="AlphaFoldDB" id="A0A6B2MCS8"/>
<keyword evidence="3" id="KW-0547">Nucleotide-binding</keyword>
<dbReference type="PANTHER" id="PTHR33295">
    <property type="entry name" value="ATPASE"/>
    <property type="match status" value="1"/>
</dbReference>
<sequence>MLIISETEILERLRFDNPWWNDEGVDELFVEMPKRFYFRLFLELIENREVRRAVVLMGPRRVGKTVMIFQAVHELLQKNIDPKSILYVSLETPLYTGLPLEKLVNIFRKENGLAKQANVHIFFDEVQYLPQWEVHLKSLVDSYPNYKFVATGSAAAALRLKSQESGAGRFTDFVLPPLLFCEYISFIGKADLIKQVDDEEDERNYTETDIDALNDCFCDYLNFGGYPEAALSKEIQKDTGRYIRSDIIDKVLLRDLPSLYGINDVQDLNRLFTTLAYNTGNEVSLDSLSKNSGVAKNTVKKYLEYLEAAFLIRRVERVDHTSRKFQRLTTFKVYLTNPSMRAALFGQVARDSDAMGHLVETAIYSQWLHSDTIDSLFYARWNNNGHSGEIDIVHRDPRLQRPDWAIEVKWSDKPLQKTSELDNCVYFANHNGLTSRTYDDSAPILVTTKTERKKIFTYKGIDIEFQPSSIYTYLLGMNIFNSITLPKKENDLHEFIGETTDSDEEAK</sequence>
<dbReference type="Pfam" id="PF13635">
    <property type="entry name" value="DUF4143"/>
    <property type="match status" value="1"/>
</dbReference>
<dbReference type="InterPro" id="IPR041682">
    <property type="entry name" value="AAA_14"/>
</dbReference>
<keyword evidence="3" id="KW-0067">ATP-binding</keyword>
<dbReference type="PANTHER" id="PTHR33295:SF18">
    <property type="entry name" value="AAA+ ATPASE DOMAIN-CONTAINING PROTEIN"/>
    <property type="match status" value="1"/>
</dbReference>
<gene>
    <name evidence="3" type="ORF">GFJ35_14620</name>
</gene>
<feature type="domain" description="AAA" evidence="1">
    <location>
        <begin position="51"/>
        <end position="183"/>
    </location>
</feature>
<evidence type="ECO:0000259" key="1">
    <source>
        <dbReference type="Pfam" id="PF13173"/>
    </source>
</evidence>
<dbReference type="EMBL" id="JAAEAM010000014">
    <property type="protein sequence ID" value="NDV73310.1"/>
    <property type="molecule type" value="Genomic_DNA"/>
</dbReference>
<name>A0A6B2MCS8_9BURK</name>
<dbReference type="SUPFAM" id="SSF52540">
    <property type="entry name" value="P-loop containing nucleoside triphosphate hydrolases"/>
    <property type="match status" value="1"/>
</dbReference>
<comment type="caution">
    <text evidence="3">The sequence shown here is derived from an EMBL/GenBank/DDBJ whole genome shotgun (WGS) entry which is preliminary data.</text>
</comment>
<proteinExistence type="predicted"/>
<feature type="domain" description="DUF4143" evidence="2">
    <location>
        <begin position="254"/>
        <end position="411"/>
    </location>
</feature>